<evidence type="ECO:0000313" key="1">
    <source>
        <dbReference type="EMBL" id="QFQ90656.1"/>
    </source>
</evidence>
<accession>A0A5P8JNH9</accession>
<dbReference type="EMBL" id="CP045068">
    <property type="protein sequence ID" value="QFQ90656.1"/>
    <property type="molecule type" value="Genomic_DNA"/>
</dbReference>
<proteinExistence type="predicted"/>
<protein>
    <submittedName>
        <fullName evidence="1">Uncharacterized protein</fullName>
    </submittedName>
</protein>
<dbReference type="AlphaFoldDB" id="A0A5P8JNH9"/>
<name>A0A5P8JNH9_9LACO</name>
<evidence type="ECO:0000313" key="2">
    <source>
        <dbReference type="Proteomes" id="UP000388452"/>
    </source>
</evidence>
<gene>
    <name evidence="1" type="ORF">LM010_04075</name>
</gene>
<sequence length="65" mass="7374">MKKFDLITLFLTKPGMALSYDDLKQAFYKRLLSSTPQRFAGMLGGATAGNFIRIDPKTRMVECIR</sequence>
<dbReference type="Proteomes" id="UP000388452">
    <property type="component" value="Chromosome"/>
</dbReference>
<organism evidence="1 2">
    <name type="scientific">Lacticaseibacillus manihotivorans</name>
    <dbReference type="NCBI Taxonomy" id="88233"/>
    <lineage>
        <taxon>Bacteria</taxon>
        <taxon>Bacillati</taxon>
        <taxon>Bacillota</taxon>
        <taxon>Bacilli</taxon>
        <taxon>Lactobacillales</taxon>
        <taxon>Lactobacillaceae</taxon>
        <taxon>Lacticaseibacillus</taxon>
    </lineage>
</organism>
<reference evidence="1 2" key="1">
    <citation type="submission" date="2019-10" db="EMBL/GenBank/DDBJ databases">
        <title>Genome sequencing of Lactobacillus manihotivorans.</title>
        <authorList>
            <person name="Kim K."/>
        </authorList>
    </citation>
    <scope>NUCLEOTIDE SEQUENCE [LARGE SCALE GENOMIC DNA]</scope>
    <source>
        <strain evidence="1 2">LM010</strain>
    </source>
</reference>
<dbReference type="RefSeq" id="WP_054718149.1">
    <property type="nucleotide sequence ID" value="NZ_CP045068.1"/>
</dbReference>